<comment type="caution">
    <text evidence="2">The sequence shown here is derived from an EMBL/GenBank/DDBJ whole genome shotgun (WGS) entry which is preliminary data.</text>
</comment>
<sequence>GTSSLTTLDGGPAQGYTAVLPAECVVAMQLCPSAASTWRDNPHLSALIGSAYAACGEAGSALHAMALLQVNQAQALKDLYESGHDPEVLKELRIATDLALHVTKVTARSLLCLVDIRETDKTRFLNAPVSQTGLFGDTVENFAQQFSAAQKQTEAIRHILHAPQPARCQGRPPASAPAQASQQPSQQRRGAGRRAAAPPVQAPTKTSGKQKSNRDGWSCSLGDGEHTRGGVGRANLGLHSPSSLANERQWAVGECYQTYYSRTICPNAGKCLTHSRHTHSDPASDWQRDARAGSMRSPSLPHCGCIGGPTDAACTLSWGLDRASQSILLAPLDHQTWLCDSVRRQCRG</sequence>
<protein>
    <submittedName>
        <fullName evidence="2">Uncharacterized protein</fullName>
    </submittedName>
</protein>
<dbReference type="Proteomes" id="UP001529510">
    <property type="component" value="Unassembled WGS sequence"/>
</dbReference>
<dbReference type="AlphaFoldDB" id="A0ABD0Q0I1"/>
<reference evidence="2 3" key="1">
    <citation type="submission" date="2024-05" db="EMBL/GenBank/DDBJ databases">
        <title>Genome sequencing and assembly of Indian major carp, Cirrhinus mrigala (Hamilton, 1822).</title>
        <authorList>
            <person name="Mohindra V."/>
            <person name="Chowdhury L.M."/>
            <person name="Lal K."/>
            <person name="Jena J.K."/>
        </authorList>
    </citation>
    <scope>NUCLEOTIDE SEQUENCE [LARGE SCALE GENOMIC DNA]</scope>
    <source>
        <strain evidence="2">CM1030</strain>
        <tissue evidence="2">Blood</tissue>
    </source>
</reference>
<feature type="region of interest" description="Disordered" evidence="1">
    <location>
        <begin position="165"/>
        <end position="224"/>
    </location>
</feature>
<feature type="non-terminal residue" evidence="2">
    <location>
        <position position="348"/>
    </location>
</feature>
<keyword evidence="3" id="KW-1185">Reference proteome</keyword>
<feature type="compositionally biased region" description="Low complexity" evidence="1">
    <location>
        <begin position="169"/>
        <end position="203"/>
    </location>
</feature>
<evidence type="ECO:0000313" key="2">
    <source>
        <dbReference type="EMBL" id="KAL0179570.1"/>
    </source>
</evidence>
<evidence type="ECO:0000313" key="3">
    <source>
        <dbReference type="Proteomes" id="UP001529510"/>
    </source>
</evidence>
<accession>A0ABD0Q0I1</accession>
<gene>
    <name evidence="2" type="ORF">M9458_025012</name>
</gene>
<feature type="non-terminal residue" evidence="2">
    <location>
        <position position="1"/>
    </location>
</feature>
<dbReference type="EMBL" id="JAMKFB020000012">
    <property type="protein sequence ID" value="KAL0179570.1"/>
    <property type="molecule type" value="Genomic_DNA"/>
</dbReference>
<proteinExistence type="predicted"/>
<organism evidence="2 3">
    <name type="scientific">Cirrhinus mrigala</name>
    <name type="common">Mrigala</name>
    <dbReference type="NCBI Taxonomy" id="683832"/>
    <lineage>
        <taxon>Eukaryota</taxon>
        <taxon>Metazoa</taxon>
        <taxon>Chordata</taxon>
        <taxon>Craniata</taxon>
        <taxon>Vertebrata</taxon>
        <taxon>Euteleostomi</taxon>
        <taxon>Actinopterygii</taxon>
        <taxon>Neopterygii</taxon>
        <taxon>Teleostei</taxon>
        <taxon>Ostariophysi</taxon>
        <taxon>Cypriniformes</taxon>
        <taxon>Cyprinidae</taxon>
        <taxon>Labeoninae</taxon>
        <taxon>Labeonini</taxon>
        <taxon>Cirrhinus</taxon>
    </lineage>
</organism>
<name>A0ABD0Q0I1_CIRMR</name>
<evidence type="ECO:0000256" key="1">
    <source>
        <dbReference type="SAM" id="MobiDB-lite"/>
    </source>
</evidence>